<evidence type="ECO:0000256" key="1">
    <source>
        <dbReference type="SAM" id="SignalP"/>
    </source>
</evidence>
<reference evidence="3" key="1">
    <citation type="submission" date="2017-01" db="EMBL/GenBank/DDBJ databases">
        <authorList>
            <person name="Brunel B."/>
        </authorList>
    </citation>
    <scope>NUCLEOTIDE SEQUENCE [LARGE SCALE GENOMIC DNA]</scope>
</reference>
<keyword evidence="1" id="KW-0732">Signal</keyword>
<keyword evidence="3" id="KW-1185">Reference proteome</keyword>
<feature type="signal peptide" evidence="1">
    <location>
        <begin position="1"/>
        <end position="27"/>
    </location>
</feature>
<accession>A0A1R3V594</accession>
<evidence type="ECO:0000313" key="3">
    <source>
        <dbReference type="Proteomes" id="UP000188388"/>
    </source>
</evidence>
<evidence type="ECO:0000313" key="2">
    <source>
        <dbReference type="EMBL" id="SIT54408.1"/>
    </source>
</evidence>
<sequence>MVLNGVCMMRAIRSALAIVLLSVSAFGADNSPGEDAIGSLLVKPKAWTMYLEFTDAAMPSDRAQKMIWAYFQRDQKVMGRRIGLAFGGCDFELSLRSDGFSFRWCPPLDASGPLLVYDPSDPQYPFKSHGPQKIWLKANE</sequence>
<dbReference type="EMBL" id="FTPD01000008">
    <property type="protein sequence ID" value="SIT54408.1"/>
    <property type="molecule type" value="Genomic_DNA"/>
</dbReference>
<dbReference type="Proteomes" id="UP000188388">
    <property type="component" value="Unassembled WGS sequence"/>
</dbReference>
<organism evidence="2 3">
    <name type="scientific">Mesorhizobium prunaredense</name>
    <dbReference type="NCBI Taxonomy" id="1631249"/>
    <lineage>
        <taxon>Bacteria</taxon>
        <taxon>Pseudomonadati</taxon>
        <taxon>Pseudomonadota</taxon>
        <taxon>Alphaproteobacteria</taxon>
        <taxon>Hyphomicrobiales</taxon>
        <taxon>Phyllobacteriaceae</taxon>
        <taxon>Mesorhizobium</taxon>
    </lineage>
</organism>
<proteinExistence type="predicted"/>
<dbReference type="AlphaFoldDB" id="A0A1R3V594"/>
<dbReference type="STRING" id="1631249.BQ8794_160012"/>
<protein>
    <submittedName>
        <fullName evidence="2">Uncharacterized protein</fullName>
    </submittedName>
</protein>
<feature type="chain" id="PRO_5012322698" evidence="1">
    <location>
        <begin position="28"/>
        <end position="140"/>
    </location>
</feature>
<gene>
    <name evidence="2" type="ORF">BQ8794_160012</name>
</gene>
<name>A0A1R3V594_9HYPH</name>